<dbReference type="OrthoDB" id="7464126at2759"/>
<evidence type="ECO:0000313" key="3">
    <source>
        <dbReference type="Proteomes" id="UP000620124"/>
    </source>
</evidence>
<accession>A0A8H7DBB1</accession>
<keyword evidence="3" id="KW-1185">Reference proteome</keyword>
<evidence type="ECO:0000259" key="1">
    <source>
        <dbReference type="Pfam" id="PF22939"/>
    </source>
</evidence>
<sequence>MTLARFLLAKLHIESLSTKNTITGVREALKHLPKNLHDSYDIVMQRIEAQNEEDRKTARSALTWVANAKRSLTVSEITVALAIEPDAQRLDEDNILDIGIILAVCAGLVIWG</sequence>
<dbReference type="EMBL" id="JACAZI010000003">
    <property type="protein sequence ID" value="KAF7365803.1"/>
    <property type="molecule type" value="Genomic_DNA"/>
</dbReference>
<dbReference type="PANTHER" id="PTHR10039">
    <property type="entry name" value="AMELOGENIN"/>
    <property type="match status" value="1"/>
</dbReference>
<name>A0A8H7DBB1_9AGAR</name>
<dbReference type="AlphaFoldDB" id="A0A8H7DBB1"/>
<dbReference type="Pfam" id="PF22939">
    <property type="entry name" value="WHD_GPIID"/>
    <property type="match status" value="1"/>
</dbReference>
<dbReference type="PANTHER" id="PTHR10039:SF15">
    <property type="entry name" value="NACHT DOMAIN-CONTAINING PROTEIN"/>
    <property type="match status" value="1"/>
</dbReference>
<protein>
    <recommendedName>
        <fullName evidence="1">GPI inositol-deacylase winged helix domain-containing protein</fullName>
    </recommendedName>
</protein>
<dbReference type="Proteomes" id="UP000620124">
    <property type="component" value="Unassembled WGS sequence"/>
</dbReference>
<evidence type="ECO:0000313" key="2">
    <source>
        <dbReference type="EMBL" id="KAF7365803.1"/>
    </source>
</evidence>
<dbReference type="InterPro" id="IPR054471">
    <property type="entry name" value="GPIID_WHD"/>
</dbReference>
<proteinExistence type="predicted"/>
<comment type="caution">
    <text evidence="2">The sequence shown here is derived from an EMBL/GenBank/DDBJ whole genome shotgun (WGS) entry which is preliminary data.</text>
</comment>
<reference evidence="2" key="1">
    <citation type="submission" date="2020-05" db="EMBL/GenBank/DDBJ databases">
        <title>Mycena genomes resolve the evolution of fungal bioluminescence.</title>
        <authorList>
            <person name="Tsai I.J."/>
        </authorList>
    </citation>
    <scope>NUCLEOTIDE SEQUENCE</scope>
    <source>
        <strain evidence="2">CCC161011</strain>
    </source>
</reference>
<gene>
    <name evidence="2" type="ORF">MVEN_00454400</name>
</gene>
<organism evidence="2 3">
    <name type="scientific">Mycena venus</name>
    <dbReference type="NCBI Taxonomy" id="2733690"/>
    <lineage>
        <taxon>Eukaryota</taxon>
        <taxon>Fungi</taxon>
        <taxon>Dikarya</taxon>
        <taxon>Basidiomycota</taxon>
        <taxon>Agaricomycotina</taxon>
        <taxon>Agaricomycetes</taxon>
        <taxon>Agaricomycetidae</taxon>
        <taxon>Agaricales</taxon>
        <taxon>Marasmiineae</taxon>
        <taxon>Mycenaceae</taxon>
        <taxon>Mycena</taxon>
    </lineage>
</organism>
<feature type="domain" description="GPI inositol-deacylase winged helix" evidence="1">
    <location>
        <begin position="51"/>
        <end position="109"/>
    </location>
</feature>